<dbReference type="EMBL" id="CM004391">
    <property type="protein sequence ID" value="OAY49588.1"/>
    <property type="molecule type" value="Genomic_DNA"/>
</dbReference>
<dbReference type="AlphaFoldDB" id="A0A2C9VTW1"/>
<proteinExistence type="predicted"/>
<feature type="compositionally biased region" description="Basic residues" evidence="1">
    <location>
        <begin position="12"/>
        <end position="22"/>
    </location>
</feature>
<dbReference type="Gramene" id="Manes.05G067500.1.v8.1">
    <property type="protein sequence ID" value="Manes.05G067500.1.v8.1.CDS"/>
    <property type="gene ID" value="Manes.05G067500.v8.1"/>
</dbReference>
<gene>
    <name evidence="2" type="ORF">MANES_05G067500v8</name>
</gene>
<protein>
    <recommendedName>
        <fullName evidence="4">rRNA-processing protein FYV7</fullName>
    </recommendedName>
</protein>
<feature type="compositionally biased region" description="Basic and acidic residues" evidence="1">
    <location>
        <begin position="1"/>
        <end position="11"/>
    </location>
</feature>
<evidence type="ECO:0008006" key="4">
    <source>
        <dbReference type="Google" id="ProtNLM"/>
    </source>
</evidence>
<dbReference type="PANTHER" id="PTHR15657:SF1">
    <property type="entry name" value="THYROID TRANSCRIPTION FACTOR 1-ASSOCIATED PROTEIN 26"/>
    <property type="match status" value="1"/>
</dbReference>
<dbReference type="OrthoDB" id="1928808at2759"/>
<evidence type="ECO:0000256" key="1">
    <source>
        <dbReference type="SAM" id="MobiDB-lite"/>
    </source>
</evidence>
<comment type="caution">
    <text evidence="2">The sequence shown here is derived from an EMBL/GenBank/DDBJ whole genome shotgun (WGS) entry which is preliminary data.</text>
</comment>
<name>A0A2C9VTW1_MANES</name>
<keyword evidence="3" id="KW-1185">Reference proteome</keyword>
<evidence type="ECO:0000313" key="2">
    <source>
        <dbReference type="EMBL" id="OAY49588.1"/>
    </source>
</evidence>
<evidence type="ECO:0000313" key="3">
    <source>
        <dbReference type="Proteomes" id="UP000091857"/>
    </source>
</evidence>
<dbReference type="Pfam" id="PF08524">
    <property type="entry name" value="rRNA_processing"/>
    <property type="match status" value="1"/>
</dbReference>
<dbReference type="PANTHER" id="PTHR15657">
    <property type="entry name" value="THYROID TRANSCRIPTION FACTOR 1-ASSOCIATED PROTEIN 26"/>
    <property type="match status" value="1"/>
</dbReference>
<sequence length="184" mass="21754">MKNKEDEEKNGKINRPKSISMKKKNMMRLGGVGLSLEAFANAKSTRNNYNPALIKKQREFYKNAKYVRKFKKKLKQQNQQDNLSSVVRPMKDENETGEGSKMMKKNKKKSGSYSLKELYEKQHEEKEKARVERESVIKAKKEEREKAEARRKAEREKMYKKTRHGQPVMKYRIEHLLQTIQGSN</sequence>
<feature type="region of interest" description="Disordered" evidence="1">
    <location>
        <begin position="72"/>
        <end position="167"/>
    </location>
</feature>
<feature type="compositionally biased region" description="Basic and acidic residues" evidence="1">
    <location>
        <begin position="117"/>
        <end position="159"/>
    </location>
</feature>
<dbReference type="STRING" id="3983.A0A2C9VTW1"/>
<dbReference type="Proteomes" id="UP000091857">
    <property type="component" value="Chromosome 5"/>
</dbReference>
<dbReference type="InterPro" id="IPR013730">
    <property type="entry name" value="Fyv7/TAP26"/>
</dbReference>
<feature type="region of interest" description="Disordered" evidence="1">
    <location>
        <begin position="1"/>
        <end position="22"/>
    </location>
</feature>
<organism evidence="2 3">
    <name type="scientific">Manihot esculenta</name>
    <name type="common">Cassava</name>
    <name type="synonym">Jatropha manihot</name>
    <dbReference type="NCBI Taxonomy" id="3983"/>
    <lineage>
        <taxon>Eukaryota</taxon>
        <taxon>Viridiplantae</taxon>
        <taxon>Streptophyta</taxon>
        <taxon>Embryophyta</taxon>
        <taxon>Tracheophyta</taxon>
        <taxon>Spermatophyta</taxon>
        <taxon>Magnoliopsida</taxon>
        <taxon>eudicotyledons</taxon>
        <taxon>Gunneridae</taxon>
        <taxon>Pentapetalae</taxon>
        <taxon>rosids</taxon>
        <taxon>fabids</taxon>
        <taxon>Malpighiales</taxon>
        <taxon>Euphorbiaceae</taxon>
        <taxon>Crotonoideae</taxon>
        <taxon>Manihoteae</taxon>
        <taxon>Manihot</taxon>
    </lineage>
</organism>
<accession>A0A2C9VTW1</accession>
<dbReference type="OMA" id="FRMEHLL"/>
<reference evidence="3" key="1">
    <citation type="journal article" date="2016" name="Nat. Biotechnol.">
        <title>Sequencing wild and cultivated cassava and related species reveals extensive interspecific hybridization and genetic diversity.</title>
        <authorList>
            <person name="Bredeson J.V."/>
            <person name="Lyons J.B."/>
            <person name="Prochnik S.E."/>
            <person name="Wu G.A."/>
            <person name="Ha C.M."/>
            <person name="Edsinger-Gonzales E."/>
            <person name="Grimwood J."/>
            <person name="Schmutz J."/>
            <person name="Rabbi I.Y."/>
            <person name="Egesi C."/>
            <person name="Nauluvula P."/>
            <person name="Lebot V."/>
            <person name="Ndunguru J."/>
            <person name="Mkamilo G."/>
            <person name="Bart R.S."/>
            <person name="Setter T.L."/>
            <person name="Gleadow R.M."/>
            <person name="Kulakow P."/>
            <person name="Ferguson M.E."/>
            <person name="Rounsley S."/>
            <person name="Rokhsar D.S."/>
        </authorList>
    </citation>
    <scope>NUCLEOTIDE SEQUENCE [LARGE SCALE GENOMIC DNA]</scope>
    <source>
        <strain evidence="3">cv. AM560-2</strain>
    </source>
</reference>